<dbReference type="SUPFAM" id="SSF51445">
    <property type="entry name" value="(Trans)glycosidases"/>
    <property type="match status" value="1"/>
</dbReference>
<evidence type="ECO:0000256" key="2">
    <source>
        <dbReference type="ARBA" id="ARBA00022801"/>
    </source>
</evidence>
<evidence type="ECO:0000259" key="5">
    <source>
        <dbReference type="Pfam" id="PF13229"/>
    </source>
</evidence>
<dbReference type="Pfam" id="PF18962">
    <property type="entry name" value="Por_Secre_tail"/>
    <property type="match status" value="1"/>
</dbReference>
<dbReference type="AlphaFoldDB" id="A0A1H7V8D3"/>
<dbReference type="STRING" id="1038014.SAMN04487910_3972"/>
<name>A0A1H7V8D3_AQUAM</name>
<dbReference type="SUPFAM" id="SSF51126">
    <property type="entry name" value="Pectin lyase-like"/>
    <property type="match status" value="1"/>
</dbReference>
<sequence length="1110" mass="120522">MKMYYTHKKHFSANRFLWLALLLFIWAGGVAQTVVQKHGRLRVQGNQIVDKNNDPVSLAGNSLFWSNAGDTSDFYDAETVSHLTSDWNSSIIRVAMGVKENWDGGTGYIDSPNLQKNKIRKVIDAAITEGIYVIIDWHTHEAEQYTSEAADFFKEMAELYGDKPNVIYEVYNEPINQSWLTVKSYSETVIAAIRSEDPDNLIIVGSPTWSQDVDVASNNPISDANTAYTLHFYSGTHTNSLRQKATTAMNNGIALFVTEWGAVDASGDGALEIPETERWMQFFKDNNISHVNWSVSDKPSNNDPTRAERSSVVELGKGVEGLKNNQLTPTGNYIKDLIKNWSEDDGGDPDGPSGTINCNTVDCIRNAMQNAQPGDEIIIASGTYEAPDKINIGGRAARFASDKNGTASQPIIMRAQNPSNPPILKGENGKYDGYVLHMLGDYWEIKNIIFEEGSKGIVLDNANNGILENLTVRELGEEGIHLRDGSSSNLVKDCRVYNVGIKKPGIGEGLYVGSDKGQHDDYERECNNNIIDGCIVGPNVTAEGVDVKEGTKNTIIRNCTFSAQGISGENSADAFIDLKGAYGFVYNNTFNLDGSTIINAGVDFLDRGTGFNTGFRNAIFDNTFNLGSRANEIQTARKKQGDPSEIHVWNNTRNPNSPDFPISDGTTNFVTQSCPSWNIIPCGGGGENQAPSVSITSPSNGQSYQEGDNITIIANASDSDGSITKVEFYNGSVKLGEDSSSPYQYNINNAQVGNYNLTAKATDNDGANTTSGNVNVTVSSDTGGDNVPPAVSFETPNGNLTVDEGYSLYVKVNASDSDGSIANVKLYIDNNFVRQESFDPYEWGHATSPNPNEVNNLSVGSHVFKAVATDNEGATSETTFTLTVTGEDTGGGNDCSFGTPSSGALPAFDGVSFTEVHVLGSGGPALDNFRKFSINWNPQYNGLYQFAINTNNGVPNYYVDLRPFSSTNFNTSNPEVTISNSGFSGLDGSYWVAKDGTNFVMVSKSGNFSIYFSNSDTAPNCDDDKSPVDDDKLTNIKLFPNPVSDNILNVTGIAQEKSTLEVADMQGKIVLQENIENTEVGLDVSKLKSGMYVLIVKGLKFRKSILFTKQ</sequence>
<dbReference type="InterPro" id="IPR039448">
    <property type="entry name" value="Beta_helix"/>
</dbReference>
<dbReference type="InterPro" id="IPR017853">
    <property type="entry name" value="GH"/>
</dbReference>
<proteinExistence type="predicted"/>
<dbReference type="InterPro" id="IPR012334">
    <property type="entry name" value="Pectin_lyas_fold"/>
</dbReference>
<dbReference type="Gene3D" id="2.60.40.10">
    <property type="entry name" value="Immunoglobulins"/>
    <property type="match status" value="2"/>
</dbReference>
<gene>
    <name evidence="7" type="ORF">SAMN04487910_3972</name>
</gene>
<feature type="domain" description="Secretion system C-terminal sorting" evidence="6">
    <location>
        <begin position="1038"/>
        <end position="1098"/>
    </location>
</feature>
<dbReference type="PROSITE" id="PS00659">
    <property type="entry name" value="GLYCOSYL_HYDROL_F5"/>
    <property type="match status" value="1"/>
</dbReference>
<dbReference type="Pfam" id="PF13229">
    <property type="entry name" value="Beta_helix"/>
    <property type="match status" value="1"/>
</dbReference>
<feature type="domain" description="Right handed beta helix" evidence="5">
    <location>
        <begin position="437"/>
        <end position="609"/>
    </location>
</feature>
<evidence type="ECO:0000313" key="7">
    <source>
        <dbReference type="EMBL" id="SEM05017.1"/>
    </source>
</evidence>
<evidence type="ECO:0000259" key="6">
    <source>
        <dbReference type="Pfam" id="PF18962"/>
    </source>
</evidence>
<reference evidence="7 8" key="1">
    <citation type="submission" date="2016-10" db="EMBL/GenBank/DDBJ databases">
        <authorList>
            <person name="de Groot N.N."/>
        </authorList>
    </citation>
    <scope>NUCLEOTIDE SEQUENCE [LARGE SCALE GENOMIC DNA]</scope>
    <source>
        <strain evidence="7 8">DSM 25232</strain>
    </source>
</reference>
<evidence type="ECO:0000256" key="1">
    <source>
        <dbReference type="ARBA" id="ARBA00022729"/>
    </source>
</evidence>
<accession>A0A1H7V8D3</accession>
<dbReference type="Pfam" id="PF00150">
    <property type="entry name" value="Cellulase"/>
    <property type="match status" value="1"/>
</dbReference>
<dbReference type="Proteomes" id="UP000198521">
    <property type="component" value="Unassembled WGS sequence"/>
</dbReference>
<dbReference type="Pfam" id="PF17957">
    <property type="entry name" value="Big_7"/>
    <property type="match status" value="2"/>
</dbReference>
<dbReference type="InterPro" id="IPR011050">
    <property type="entry name" value="Pectin_lyase_fold/virulence"/>
</dbReference>
<dbReference type="PANTHER" id="PTHR34142">
    <property type="entry name" value="ENDO-BETA-1,4-GLUCANASE A"/>
    <property type="match status" value="1"/>
</dbReference>
<keyword evidence="8" id="KW-1185">Reference proteome</keyword>
<feature type="domain" description="Glycoside hydrolase family 5" evidence="4">
    <location>
        <begin position="49"/>
        <end position="298"/>
    </location>
</feature>
<dbReference type="InterPro" id="IPR006626">
    <property type="entry name" value="PbH1"/>
</dbReference>
<keyword evidence="1" id="KW-0732">Signal</keyword>
<protein>
    <submittedName>
        <fullName evidence="7">Endoglucanase</fullName>
    </submittedName>
</protein>
<dbReference type="Gene3D" id="3.20.20.80">
    <property type="entry name" value="Glycosidases"/>
    <property type="match status" value="1"/>
</dbReference>
<dbReference type="PANTHER" id="PTHR34142:SF1">
    <property type="entry name" value="GLYCOSIDE HYDROLASE FAMILY 5 DOMAIN-CONTAINING PROTEIN"/>
    <property type="match status" value="1"/>
</dbReference>
<dbReference type="GO" id="GO:0000272">
    <property type="term" value="P:polysaccharide catabolic process"/>
    <property type="evidence" value="ECO:0007669"/>
    <property type="project" value="InterPro"/>
</dbReference>
<evidence type="ECO:0000313" key="8">
    <source>
        <dbReference type="Proteomes" id="UP000198521"/>
    </source>
</evidence>
<keyword evidence="2" id="KW-0378">Hydrolase</keyword>
<keyword evidence="3" id="KW-0326">Glycosidase</keyword>
<dbReference type="GO" id="GO:0004553">
    <property type="term" value="F:hydrolase activity, hydrolyzing O-glycosyl compounds"/>
    <property type="evidence" value="ECO:0007669"/>
    <property type="project" value="InterPro"/>
</dbReference>
<organism evidence="7 8">
    <name type="scientific">Aquimarina amphilecti</name>
    <dbReference type="NCBI Taxonomy" id="1038014"/>
    <lineage>
        <taxon>Bacteria</taxon>
        <taxon>Pseudomonadati</taxon>
        <taxon>Bacteroidota</taxon>
        <taxon>Flavobacteriia</taxon>
        <taxon>Flavobacteriales</taxon>
        <taxon>Flavobacteriaceae</taxon>
        <taxon>Aquimarina</taxon>
    </lineage>
</organism>
<dbReference type="InterPro" id="IPR001547">
    <property type="entry name" value="Glyco_hydro_5"/>
</dbReference>
<dbReference type="SMART" id="SM00710">
    <property type="entry name" value="PbH1"/>
    <property type="match status" value="7"/>
</dbReference>
<dbReference type="RefSeq" id="WP_091411656.1">
    <property type="nucleotide sequence ID" value="NZ_FOAB01000008.1"/>
</dbReference>
<dbReference type="InterPro" id="IPR026444">
    <property type="entry name" value="Secre_tail"/>
</dbReference>
<evidence type="ECO:0000259" key="4">
    <source>
        <dbReference type="Pfam" id="PF00150"/>
    </source>
</evidence>
<dbReference type="NCBIfam" id="TIGR04183">
    <property type="entry name" value="Por_Secre_tail"/>
    <property type="match status" value="1"/>
</dbReference>
<dbReference type="EMBL" id="FOAB01000008">
    <property type="protein sequence ID" value="SEM05017.1"/>
    <property type="molecule type" value="Genomic_DNA"/>
</dbReference>
<dbReference type="InterPro" id="IPR018087">
    <property type="entry name" value="Glyco_hydro_5_CS"/>
</dbReference>
<dbReference type="InterPro" id="IPR013783">
    <property type="entry name" value="Ig-like_fold"/>
</dbReference>
<dbReference type="OrthoDB" id="154460at2"/>
<evidence type="ECO:0000256" key="3">
    <source>
        <dbReference type="ARBA" id="ARBA00023295"/>
    </source>
</evidence>
<dbReference type="Gene3D" id="2.160.20.10">
    <property type="entry name" value="Single-stranded right-handed beta-helix, Pectin lyase-like"/>
    <property type="match status" value="1"/>
</dbReference>